<dbReference type="Proteomes" id="UP000008068">
    <property type="component" value="Unassembled WGS sequence"/>
</dbReference>
<dbReference type="HOGENOM" id="CLU_2689990_0_0_1"/>
<reference evidence="2" key="1">
    <citation type="submission" date="2011-07" db="EMBL/GenBank/DDBJ databases">
        <authorList>
            <consortium name="Caenorhabditis brenneri Sequencing and Analysis Consortium"/>
            <person name="Wilson R.K."/>
        </authorList>
    </citation>
    <scope>NUCLEOTIDE SEQUENCE [LARGE SCALE GENOMIC DNA]</scope>
    <source>
        <strain evidence="2">PB2801</strain>
    </source>
</reference>
<keyword evidence="2" id="KW-1185">Reference proteome</keyword>
<organism evidence="2">
    <name type="scientific">Caenorhabditis brenneri</name>
    <name type="common">Nematode worm</name>
    <dbReference type="NCBI Taxonomy" id="135651"/>
    <lineage>
        <taxon>Eukaryota</taxon>
        <taxon>Metazoa</taxon>
        <taxon>Ecdysozoa</taxon>
        <taxon>Nematoda</taxon>
        <taxon>Chromadorea</taxon>
        <taxon>Rhabditida</taxon>
        <taxon>Rhabditina</taxon>
        <taxon>Rhabditomorpha</taxon>
        <taxon>Rhabditoidea</taxon>
        <taxon>Rhabditidae</taxon>
        <taxon>Peloderinae</taxon>
        <taxon>Caenorhabditis</taxon>
    </lineage>
</organism>
<proteinExistence type="predicted"/>
<dbReference type="EMBL" id="GL379896">
    <property type="protein sequence ID" value="EGT32577.1"/>
    <property type="molecule type" value="Genomic_DNA"/>
</dbReference>
<dbReference type="eggNOG" id="ENOG502TGCN">
    <property type="taxonomic scope" value="Eukaryota"/>
</dbReference>
<protein>
    <submittedName>
        <fullName evidence="1">Uncharacterized protein</fullName>
    </submittedName>
</protein>
<dbReference type="InParanoid" id="G0NJJ6"/>
<name>G0NJJ6_CAEBE</name>
<gene>
    <name evidence="1" type="ORF">CAEBREN_06881</name>
</gene>
<dbReference type="AlphaFoldDB" id="G0NJJ6"/>
<accession>G0NJJ6</accession>
<sequence>MVQRAGYVFREESSARRCLGDIQPIYEYQNPSKLSEVHYVSSAEEINEYSVIKKWTKSGQMGFTSWGNFAFAKR</sequence>
<evidence type="ECO:0000313" key="2">
    <source>
        <dbReference type="Proteomes" id="UP000008068"/>
    </source>
</evidence>
<evidence type="ECO:0000313" key="1">
    <source>
        <dbReference type="EMBL" id="EGT32577.1"/>
    </source>
</evidence>